<comment type="caution">
    <text evidence="2">The sequence shown here is derived from an EMBL/GenBank/DDBJ whole genome shotgun (WGS) entry which is preliminary data.</text>
</comment>
<keyword evidence="3" id="KW-1185">Reference proteome</keyword>
<name>A0A7Y4H201_9BRAD</name>
<dbReference type="RefSeq" id="WP_171709048.1">
    <property type="nucleotide sequence ID" value="NZ_JAAVLW010000002.1"/>
</dbReference>
<dbReference type="InterPro" id="IPR050789">
    <property type="entry name" value="Diverse_Enzym_Activities"/>
</dbReference>
<accession>A0A7Y4H201</accession>
<dbReference type="InterPro" id="IPR012338">
    <property type="entry name" value="Beta-lactam/transpept-like"/>
</dbReference>
<dbReference type="Gene3D" id="3.40.710.10">
    <property type="entry name" value="DD-peptidase/beta-lactamase superfamily"/>
    <property type="match status" value="1"/>
</dbReference>
<dbReference type="Proteomes" id="UP000528734">
    <property type="component" value="Unassembled WGS sequence"/>
</dbReference>
<evidence type="ECO:0000259" key="1">
    <source>
        <dbReference type="Pfam" id="PF00144"/>
    </source>
</evidence>
<dbReference type="PANTHER" id="PTHR43283:SF3">
    <property type="entry name" value="BETA-LACTAMASE FAMILY PROTEIN (AFU_ORTHOLOGUE AFUA_5G07500)"/>
    <property type="match status" value="1"/>
</dbReference>
<gene>
    <name evidence="2" type="ORF">HCN50_08025</name>
</gene>
<dbReference type="InterPro" id="IPR001466">
    <property type="entry name" value="Beta-lactam-related"/>
</dbReference>
<sequence>MSTHFNVTANAVLEEVVASNPGVPGVVAMVTDRHRNIYEGAAGKRRLDQAADMTTDSVFAIFSTTKAITGTAILQLVEQGELDLDAPARTYTPDIGKLQVIEGFDANGEPRLRPPKRDVTTRMLMVHTGGFGYDFFSQTYNRLAQEKGQPSVITSSKASLMTPLLFDPGDKWEYGTNLDWCGQIVEAITGKRLGEVFKARIFEPLGMSNTAFDLTEAMRGKLAGMHARGADGSLTPMDFELPADPEVHMGGHGLYATVGDYMRFIRMWLNDGAGENGRVLRPETVRMAAQNHLGDKKVTALPGVIPSLSNDAEFFPGQSKSWALTFMINDEQAPTGRPPGALGWAGLANLFYWIDRANGFGGFWATQILPFGDPASFVGYMNFETAFYDSLKLRKAG</sequence>
<dbReference type="SUPFAM" id="SSF56601">
    <property type="entry name" value="beta-lactamase/transpeptidase-like"/>
    <property type="match status" value="1"/>
</dbReference>
<feature type="domain" description="Beta-lactamase-related" evidence="1">
    <location>
        <begin position="20"/>
        <end position="370"/>
    </location>
</feature>
<reference evidence="2 3" key="1">
    <citation type="submission" date="2020-03" db="EMBL/GenBank/DDBJ databases">
        <title>Bradyrhizobium diversity isolated from nodules of Muelleranthus trifoliolatus.</title>
        <authorList>
            <person name="Klepa M."/>
            <person name="Helene L."/>
            <person name="Hungria M."/>
        </authorList>
    </citation>
    <scope>NUCLEOTIDE SEQUENCE [LARGE SCALE GENOMIC DNA]</scope>
    <source>
        <strain evidence="2 3">WSM 1744</strain>
    </source>
</reference>
<proteinExistence type="predicted"/>
<dbReference type="AlphaFoldDB" id="A0A7Y4H201"/>
<organism evidence="2 3">
    <name type="scientific">Bradyrhizobium archetypum</name>
    <dbReference type="NCBI Taxonomy" id="2721160"/>
    <lineage>
        <taxon>Bacteria</taxon>
        <taxon>Pseudomonadati</taxon>
        <taxon>Pseudomonadota</taxon>
        <taxon>Alphaproteobacteria</taxon>
        <taxon>Hyphomicrobiales</taxon>
        <taxon>Nitrobacteraceae</taxon>
        <taxon>Bradyrhizobium</taxon>
    </lineage>
</organism>
<evidence type="ECO:0000313" key="2">
    <source>
        <dbReference type="EMBL" id="NOJ46191.1"/>
    </source>
</evidence>
<dbReference type="PANTHER" id="PTHR43283">
    <property type="entry name" value="BETA-LACTAMASE-RELATED"/>
    <property type="match status" value="1"/>
</dbReference>
<protein>
    <submittedName>
        <fullName evidence="2">Beta-lactamase family protein</fullName>
    </submittedName>
</protein>
<dbReference type="Pfam" id="PF00144">
    <property type="entry name" value="Beta-lactamase"/>
    <property type="match status" value="1"/>
</dbReference>
<evidence type="ECO:0000313" key="3">
    <source>
        <dbReference type="Proteomes" id="UP000528734"/>
    </source>
</evidence>
<dbReference type="EMBL" id="JAAVLW010000002">
    <property type="protein sequence ID" value="NOJ46191.1"/>
    <property type="molecule type" value="Genomic_DNA"/>
</dbReference>